<proteinExistence type="predicted"/>
<dbReference type="RefSeq" id="XP_016637955.1">
    <property type="nucleotide sequence ID" value="XM_016771045.1"/>
</dbReference>
<dbReference type="VEuPathDB" id="FungiDB:Z520_00524"/>
<feature type="transmembrane region" description="Helical" evidence="1">
    <location>
        <begin position="84"/>
        <end position="106"/>
    </location>
</feature>
<name>A0A0D2KCG0_9EURO</name>
<keyword evidence="1" id="KW-0812">Transmembrane</keyword>
<dbReference type="AlphaFoldDB" id="A0A0D2KCG0"/>
<keyword evidence="3" id="KW-1185">Reference proteome</keyword>
<reference evidence="2 3" key="1">
    <citation type="submission" date="2015-01" db="EMBL/GenBank/DDBJ databases">
        <title>The Genome Sequence of Fonsecaea multimorphosa CBS 102226.</title>
        <authorList>
            <consortium name="The Broad Institute Genomics Platform"/>
            <person name="Cuomo C."/>
            <person name="de Hoog S."/>
            <person name="Gorbushina A."/>
            <person name="Stielow B."/>
            <person name="Teixiera M."/>
            <person name="Abouelleil A."/>
            <person name="Chapman S.B."/>
            <person name="Priest M."/>
            <person name="Young S.K."/>
            <person name="Wortman J."/>
            <person name="Nusbaum C."/>
            <person name="Birren B."/>
        </authorList>
    </citation>
    <scope>NUCLEOTIDE SEQUENCE [LARGE SCALE GENOMIC DNA]</scope>
    <source>
        <strain evidence="2 3">CBS 102226</strain>
    </source>
</reference>
<evidence type="ECO:0000256" key="1">
    <source>
        <dbReference type="SAM" id="Phobius"/>
    </source>
</evidence>
<dbReference type="EMBL" id="KN848062">
    <property type="protein sequence ID" value="KIY03833.1"/>
    <property type="molecule type" value="Genomic_DNA"/>
</dbReference>
<evidence type="ECO:0000313" key="3">
    <source>
        <dbReference type="Proteomes" id="UP000053411"/>
    </source>
</evidence>
<feature type="transmembrane region" description="Helical" evidence="1">
    <location>
        <begin position="112"/>
        <end position="131"/>
    </location>
</feature>
<dbReference type="Proteomes" id="UP000053411">
    <property type="component" value="Unassembled WGS sequence"/>
</dbReference>
<keyword evidence="1" id="KW-1133">Transmembrane helix</keyword>
<keyword evidence="1" id="KW-0472">Membrane</keyword>
<organism evidence="2 3">
    <name type="scientific">Fonsecaea multimorphosa CBS 102226</name>
    <dbReference type="NCBI Taxonomy" id="1442371"/>
    <lineage>
        <taxon>Eukaryota</taxon>
        <taxon>Fungi</taxon>
        <taxon>Dikarya</taxon>
        <taxon>Ascomycota</taxon>
        <taxon>Pezizomycotina</taxon>
        <taxon>Eurotiomycetes</taxon>
        <taxon>Chaetothyriomycetidae</taxon>
        <taxon>Chaetothyriales</taxon>
        <taxon>Herpotrichiellaceae</taxon>
        <taxon>Fonsecaea</taxon>
    </lineage>
</organism>
<feature type="transmembrane region" description="Helical" evidence="1">
    <location>
        <begin position="152"/>
        <end position="171"/>
    </location>
</feature>
<gene>
    <name evidence="2" type="ORF">Z520_00524</name>
</gene>
<evidence type="ECO:0000313" key="2">
    <source>
        <dbReference type="EMBL" id="KIY03833.1"/>
    </source>
</evidence>
<dbReference type="GeneID" id="27706270"/>
<accession>A0A0D2KCG0</accession>
<sequence>MSSLDVNSSVAPLSTLPLSHDSREDTEACISTKIMESSAEGKGGNFAQDEGHILSIDVNPLEDGSARLTARQTPLGEITTLSSALLLILCFQTVVAAGLLLLAYFGSYSTSAWLFGHFVLVKYAFFFTQIVGLRLYHKIIQLSNVEGLRTRLLKNFVVTMIGMLLLVAMVSQMTRIYNSISEGVKDVQLCLEGLREIQQEQGDFKDKFLYCISLFAGGRNQRQI</sequence>
<protein>
    <submittedName>
        <fullName evidence="2">Uncharacterized protein</fullName>
    </submittedName>
</protein>